<feature type="domain" description="ATP-dependent RNA helicase Ski2/MTR4 C-terminal" evidence="2">
    <location>
        <begin position="13"/>
        <end position="172"/>
    </location>
</feature>
<organism evidence="3 4">
    <name type="scientific">Prorocentrum cordatum</name>
    <dbReference type="NCBI Taxonomy" id="2364126"/>
    <lineage>
        <taxon>Eukaryota</taxon>
        <taxon>Sar</taxon>
        <taxon>Alveolata</taxon>
        <taxon>Dinophyceae</taxon>
        <taxon>Prorocentrales</taxon>
        <taxon>Prorocentraceae</taxon>
        <taxon>Prorocentrum</taxon>
    </lineage>
</organism>
<dbReference type="CDD" id="cd18808">
    <property type="entry name" value="SF1_C_Upf1"/>
    <property type="match status" value="1"/>
</dbReference>
<dbReference type="Pfam" id="PF08148">
    <property type="entry name" value="DSHCT"/>
    <property type="match status" value="1"/>
</dbReference>
<dbReference type="Gene3D" id="1.10.3380.30">
    <property type="match status" value="1"/>
</dbReference>
<feature type="compositionally biased region" description="Basic and acidic residues" evidence="1">
    <location>
        <begin position="815"/>
        <end position="829"/>
    </location>
</feature>
<gene>
    <name evidence="3" type="ORF">PCOR1329_LOCUS1168</name>
</gene>
<evidence type="ECO:0000313" key="3">
    <source>
        <dbReference type="EMBL" id="CAK0789662.1"/>
    </source>
</evidence>
<feature type="compositionally biased region" description="Basic residues" evidence="1">
    <location>
        <begin position="800"/>
        <end position="813"/>
    </location>
</feature>
<dbReference type="InterPro" id="IPR041677">
    <property type="entry name" value="DNA2/NAM7_AAA_11"/>
</dbReference>
<evidence type="ECO:0000259" key="2">
    <source>
        <dbReference type="SMART" id="SM01142"/>
    </source>
</evidence>
<dbReference type="SMART" id="SM01142">
    <property type="entry name" value="DSHCT"/>
    <property type="match status" value="1"/>
</dbReference>
<name>A0ABN9PHI1_9DINO</name>
<keyword evidence="4" id="KW-1185">Reference proteome</keyword>
<feature type="compositionally biased region" description="Basic residues" evidence="1">
    <location>
        <begin position="1315"/>
        <end position="1331"/>
    </location>
</feature>
<sequence length="1804" mass="196510">MYALLWECNLLSSNGRSRTRKGRAASVLDIGNGLLLVEVLYDQEVHALPVHKLVGMLAAFTIEESHQINDGHAMTAVLDLVDEKINRLQEVYNRHNIAWRGFRLARGFAGAVQRWLEKSTDFDALLKDSRLEAGIAVRGLQRLDRLLGQASAALGELQLTTPRSSLDALRPVLRARAPLAFMPSLLHDGLAEEEEAARLPGEDQVFTEAPPELRRRPDGEGWAPDRDGWFVELDPHEVGFSHNTISCKFSDGRRLEDTVAELVEDEELCYQLAKDMRVVYFQGRPYTLGNRRLAAFRLACQRAPQRLKKLCFQLADEAAALRWKWWSKFSTGHFLGMRAVVNTTGCVVGESAAATRFWPSGEDVPGRGYAAAAAQCARMNLELPPPATSQPLTLILPDVLSGQSIRISEATLARAICGLDPPEKRKPTKGRKAAPDLDLRERPARRFGISTLAKIPAVFPTLEAWTTSFGGPLLAEVEEQILGRCSDDAEGKAKEPIVYRKAWLSGVRDEERDDIEDQAINHEDGDVFKIDANGVTLSNLKDWLPFSVLHLRIPGMACQFGIVAPQGSNQEGSLYLRTRKLPVLQSLVQQAEQSVEVKAGFVTCILTELRICRAMESPSQHCPVFWPSIAGADTQKISLRAHGTQQALVSDIRQHEAALQRSSLNQPQIGSVLTTLRRKEGVVLIQGPPGTGKTKTLSVLLDRCVAVRQRCLVVAPTNTAVQELLSRVLEHVAAWRIGYVAHPLTAEVARDHDLACVLADHRVAQLHELAADVAWTVDNWLQAPARQPPDSDDEYAPGKAKGRGKLGKGKVKGKSAGEERRARRAQRREDWGSKLFAHAAQVRSELRHFQKTLERWRSQLLLLPPEDSGVYLDPNREPSPAASAIEQREEEAMGQFGRLRDQLQSSQLPEELSLLHRRLEANVPRTWAEAVANPEKLYEWLQGFVRRPTCNGYKGGLGWGCGSLGRSGKGRAPFGPGSKGSAAAGPKGKCSSDVEKATAVLRALREAARDAASVKPMDLQDALLRRCELIFCTAAVAGRGAVQRQWVQTVLIDEACQLAEAVTIVPLRSSIQRLVLVGDPRQLPALVLSRAAEHASYGRGMFQRLVSIGERPEVLEIQYRMHRDVVAWPANHFYRLDGIQLRTGPSVIARDELQAPPLLGPARFVHVSGVEQRSGHSWLNEDEAALVVEQARLLRALHPSLSIGVITPYLSQVKEVQWRLADADLTDVQVSSVDGFQGDERDAILVSPVRSNSKQHIGFVGDAQRLNVAVTRPKHFLWIFGNKETLGGSEHWSSLLEFYEEKGWIVAASDLKAKAKGKGGGKSNAKGKKRSVAAAGSPDTGTNSSRSPLHGKARVDAAVLELTRRGDWTGARRAAKGCVVAWVARGNLLDTLGFRPSLAHVQRCVFAEALADLQASVHAEPSLAPTKQAWEALQSYCRTGNACHLRAMPEDPSVFSARGAAIAIRASHDPADQVLAAMRKLARDGAAHAAADALGWRGAQVWQFGDGSFTSQAEAAVRSVLAYSWLATVEALEGSSLQQRAEAIAATAALHAELEPRELEVLSAATEACAAACLEAGSDAAGEVLGARGRLPDCRDGRLRAQVEALLGRGAPVLRDHPEAWTAAREARVAACAPPAFAGTARLRERFGVAVPDGGPAALQQVVEESSSALLSDSVRGRAAGRVLRLMLAAAAKAPRISAISMLDAFRLADASGLLCTLNPPSGRFADGGAATPAETWMALQLLFMPLDQESLAELLAEHATPTEEAKIMLEDASVRRWLRSMPGPTQGDVEAERFVRLCTGRFA</sequence>
<dbReference type="Gene3D" id="3.40.50.300">
    <property type="entry name" value="P-loop containing nucleotide triphosphate hydrolases"/>
    <property type="match status" value="2"/>
</dbReference>
<feature type="region of interest" description="Disordered" evidence="1">
    <location>
        <begin position="784"/>
        <end position="829"/>
    </location>
</feature>
<evidence type="ECO:0000313" key="4">
    <source>
        <dbReference type="Proteomes" id="UP001189429"/>
    </source>
</evidence>
<feature type="region of interest" description="Disordered" evidence="1">
    <location>
        <begin position="1315"/>
        <end position="1350"/>
    </location>
</feature>
<dbReference type="EMBL" id="CAUYUJ010000280">
    <property type="protein sequence ID" value="CAK0789662.1"/>
    <property type="molecule type" value="Genomic_DNA"/>
</dbReference>
<evidence type="ECO:0000256" key="1">
    <source>
        <dbReference type="SAM" id="MobiDB-lite"/>
    </source>
</evidence>
<dbReference type="SUPFAM" id="SSF52540">
    <property type="entry name" value="P-loop containing nucleoside triphosphate hydrolases"/>
    <property type="match status" value="1"/>
</dbReference>
<dbReference type="InterPro" id="IPR047187">
    <property type="entry name" value="SF1_C_Upf1"/>
</dbReference>
<reference evidence="3" key="1">
    <citation type="submission" date="2023-10" db="EMBL/GenBank/DDBJ databases">
        <authorList>
            <person name="Chen Y."/>
            <person name="Shah S."/>
            <person name="Dougan E. K."/>
            <person name="Thang M."/>
            <person name="Chan C."/>
        </authorList>
    </citation>
    <scope>NUCLEOTIDE SEQUENCE [LARGE SCALE GENOMIC DNA]</scope>
</reference>
<comment type="caution">
    <text evidence="3">The sequence shown here is derived from an EMBL/GenBank/DDBJ whole genome shotgun (WGS) entry which is preliminary data.</text>
</comment>
<dbReference type="PANTHER" id="PTHR10887:SF495">
    <property type="entry name" value="HELICASE SENATAXIN ISOFORM X1-RELATED"/>
    <property type="match status" value="1"/>
</dbReference>
<proteinExistence type="predicted"/>
<dbReference type="InterPro" id="IPR027417">
    <property type="entry name" value="P-loop_NTPase"/>
</dbReference>
<dbReference type="InterPro" id="IPR012961">
    <property type="entry name" value="Ski2/MTR4_C"/>
</dbReference>
<protein>
    <recommendedName>
        <fullName evidence="2">ATP-dependent RNA helicase Ski2/MTR4 C-terminal domain-containing protein</fullName>
    </recommendedName>
</protein>
<dbReference type="Pfam" id="PF13087">
    <property type="entry name" value="AAA_12"/>
    <property type="match status" value="1"/>
</dbReference>
<dbReference type="InterPro" id="IPR041679">
    <property type="entry name" value="DNA2/NAM7-like_C"/>
</dbReference>
<dbReference type="Proteomes" id="UP001189429">
    <property type="component" value="Unassembled WGS sequence"/>
</dbReference>
<dbReference type="Pfam" id="PF13086">
    <property type="entry name" value="AAA_11"/>
    <property type="match status" value="2"/>
</dbReference>
<accession>A0ABN9PHI1</accession>
<dbReference type="PANTHER" id="PTHR10887">
    <property type="entry name" value="DNA2/NAM7 HELICASE FAMILY"/>
    <property type="match status" value="1"/>
</dbReference>
<dbReference type="InterPro" id="IPR045055">
    <property type="entry name" value="DNA2/NAM7-like"/>
</dbReference>